<keyword evidence="4" id="KW-1185">Reference proteome</keyword>
<keyword evidence="2" id="KW-0812">Transmembrane</keyword>
<sequence length="390" mass="43123">MPQNLKFHGSSSVIYPLHRVKSLNLSLLLFDVDVEVDIVIHSLQVFLNKEITRIPFYYNLNVLATINKQVDEMSYLQVTAVRPSSREYNTIRGSAIQCISPVKLSNLHNALKPTIGFDSSKKCTKLMKCHVMQRTAASRFQPCTPVCLFGGKGGESKNGDEGSPWKSMEKAMSSFKKEQSLEDVLRQQIEKKDYYDGGSDGGGGGGGGGGGSDGFGGSEDEGFGEMLDDILQATLALIGLIVMYLYMVANDQVTLFLRSVMKFVSGKKGPRLRFIMYNIGLLYQSFNTRIAYDPYWLEKEILTTPTLYDHPRRYEKLLKPFKRAIKGDGNIDLDAVRNLVINAQGVVGVDTGAGAGADVDNDTDNKSFSDDDDDDDNGNAYTINEDSDDY</sequence>
<organism evidence="3 4">
    <name type="scientific">Lactuca sativa</name>
    <name type="common">Garden lettuce</name>
    <dbReference type="NCBI Taxonomy" id="4236"/>
    <lineage>
        <taxon>Eukaryota</taxon>
        <taxon>Viridiplantae</taxon>
        <taxon>Streptophyta</taxon>
        <taxon>Embryophyta</taxon>
        <taxon>Tracheophyta</taxon>
        <taxon>Spermatophyta</taxon>
        <taxon>Magnoliopsida</taxon>
        <taxon>eudicotyledons</taxon>
        <taxon>Gunneridae</taxon>
        <taxon>Pentapetalae</taxon>
        <taxon>asterids</taxon>
        <taxon>campanulids</taxon>
        <taxon>Asterales</taxon>
        <taxon>Asteraceae</taxon>
        <taxon>Cichorioideae</taxon>
        <taxon>Cichorieae</taxon>
        <taxon>Lactucinae</taxon>
        <taxon>Lactuca</taxon>
    </lineage>
</organism>
<evidence type="ECO:0000313" key="3">
    <source>
        <dbReference type="EMBL" id="KAJ0206380.1"/>
    </source>
</evidence>
<name>A0A9R1X9X9_LACSA</name>
<protein>
    <submittedName>
        <fullName evidence="3">Uncharacterized protein</fullName>
    </submittedName>
</protein>
<accession>A0A9R1X9X9</accession>
<keyword evidence="2" id="KW-1133">Transmembrane helix</keyword>
<evidence type="ECO:0000256" key="1">
    <source>
        <dbReference type="SAM" id="MobiDB-lite"/>
    </source>
</evidence>
<dbReference type="PANTHER" id="PTHR35483">
    <property type="entry name" value="NUCLEUSENVELOPE PROTEIN"/>
    <property type="match status" value="1"/>
</dbReference>
<keyword evidence="2" id="KW-0472">Membrane</keyword>
<dbReference type="Proteomes" id="UP000235145">
    <property type="component" value="Unassembled WGS sequence"/>
</dbReference>
<evidence type="ECO:0000313" key="4">
    <source>
        <dbReference type="Proteomes" id="UP000235145"/>
    </source>
</evidence>
<comment type="caution">
    <text evidence="3">The sequence shown here is derived from an EMBL/GenBank/DDBJ whole genome shotgun (WGS) entry which is preliminary data.</text>
</comment>
<dbReference type="AlphaFoldDB" id="A0A9R1X9X9"/>
<dbReference type="Gramene" id="rna-gnl|WGS:NBSK|LSAT_5X149741_mrna">
    <property type="protein sequence ID" value="cds-PLY69124.1"/>
    <property type="gene ID" value="gene-LSAT_5X149741"/>
</dbReference>
<feature type="region of interest" description="Disordered" evidence="1">
    <location>
        <begin position="354"/>
        <end position="390"/>
    </location>
</feature>
<dbReference type="PANTHER" id="PTHR35483:SF1">
    <property type="entry name" value="GLYCINE-RICH PROTEIN-RELATED"/>
    <property type="match status" value="1"/>
</dbReference>
<dbReference type="EMBL" id="NBSK02000005">
    <property type="protein sequence ID" value="KAJ0206380.1"/>
    <property type="molecule type" value="Genomic_DNA"/>
</dbReference>
<gene>
    <name evidence="3" type="ORF">LSAT_V11C500283240</name>
</gene>
<reference evidence="3 4" key="1">
    <citation type="journal article" date="2017" name="Nat. Commun.">
        <title>Genome assembly with in vitro proximity ligation data and whole-genome triplication in lettuce.</title>
        <authorList>
            <person name="Reyes-Chin-Wo S."/>
            <person name="Wang Z."/>
            <person name="Yang X."/>
            <person name="Kozik A."/>
            <person name="Arikit S."/>
            <person name="Song C."/>
            <person name="Xia L."/>
            <person name="Froenicke L."/>
            <person name="Lavelle D.O."/>
            <person name="Truco M.J."/>
            <person name="Xia R."/>
            <person name="Zhu S."/>
            <person name="Xu C."/>
            <person name="Xu H."/>
            <person name="Xu X."/>
            <person name="Cox K."/>
            <person name="Korf I."/>
            <person name="Meyers B.C."/>
            <person name="Michelmore R.W."/>
        </authorList>
    </citation>
    <scope>NUCLEOTIDE SEQUENCE [LARGE SCALE GENOMIC DNA]</scope>
    <source>
        <strain evidence="4">cv. Salinas</strain>
        <tissue evidence="3">Seedlings</tissue>
    </source>
</reference>
<evidence type="ECO:0000256" key="2">
    <source>
        <dbReference type="SAM" id="Phobius"/>
    </source>
</evidence>
<feature type="transmembrane region" description="Helical" evidence="2">
    <location>
        <begin position="230"/>
        <end position="249"/>
    </location>
</feature>
<proteinExistence type="predicted"/>
<feature type="region of interest" description="Disordered" evidence="1">
    <location>
        <begin position="195"/>
        <end position="215"/>
    </location>
</feature>
<feature type="compositionally biased region" description="Gly residues" evidence="1">
    <location>
        <begin position="198"/>
        <end position="215"/>
    </location>
</feature>